<dbReference type="AlphaFoldDB" id="A0A482XPZ4"/>
<dbReference type="FunCoup" id="A0A482XPZ4">
    <property type="interactions" value="15"/>
</dbReference>
<comment type="similarity">
    <text evidence="1 3">Belongs to the tektin family.</text>
</comment>
<organism evidence="5 6">
    <name type="scientific">Laodelphax striatellus</name>
    <name type="common">Small brown planthopper</name>
    <name type="synonym">Delphax striatella</name>
    <dbReference type="NCBI Taxonomy" id="195883"/>
    <lineage>
        <taxon>Eukaryota</taxon>
        <taxon>Metazoa</taxon>
        <taxon>Ecdysozoa</taxon>
        <taxon>Arthropoda</taxon>
        <taxon>Hexapoda</taxon>
        <taxon>Insecta</taxon>
        <taxon>Pterygota</taxon>
        <taxon>Neoptera</taxon>
        <taxon>Paraneoptera</taxon>
        <taxon>Hemiptera</taxon>
        <taxon>Auchenorrhyncha</taxon>
        <taxon>Fulgoroidea</taxon>
        <taxon>Delphacidae</taxon>
        <taxon>Criomorphinae</taxon>
        <taxon>Laodelphax</taxon>
    </lineage>
</organism>
<keyword evidence="3" id="KW-0966">Cell projection</keyword>
<reference evidence="5 6" key="1">
    <citation type="journal article" date="2017" name="Gigascience">
        <title>Genome sequence of the small brown planthopper, Laodelphax striatellus.</title>
        <authorList>
            <person name="Zhu J."/>
            <person name="Jiang F."/>
            <person name="Wang X."/>
            <person name="Yang P."/>
            <person name="Bao Y."/>
            <person name="Zhao W."/>
            <person name="Wang W."/>
            <person name="Lu H."/>
            <person name="Wang Q."/>
            <person name="Cui N."/>
            <person name="Li J."/>
            <person name="Chen X."/>
            <person name="Luo L."/>
            <person name="Yu J."/>
            <person name="Kang L."/>
            <person name="Cui F."/>
        </authorList>
    </citation>
    <scope>NUCLEOTIDE SEQUENCE [LARGE SCALE GENOMIC DNA]</scope>
    <source>
        <strain evidence="5">Lst14</strain>
    </source>
</reference>
<gene>
    <name evidence="5" type="ORF">LSTR_LSTR006182</name>
</gene>
<keyword evidence="6" id="KW-1185">Reference proteome</keyword>
<evidence type="ECO:0000256" key="2">
    <source>
        <dbReference type="ARBA" id="ARBA00022490"/>
    </source>
</evidence>
<comment type="caution">
    <text evidence="5">The sequence shown here is derived from an EMBL/GenBank/DDBJ whole genome shotgun (WGS) entry which is preliminary data.</text>
</comment>
<evidence type="ECO:0000256" key="3">
    <source>
        <dbReference type="RuleBase" id="RU367040"/>
    </source>
</evidence>
<accession>A0A482XPZ4</accession>
<sequence length="503" mass="57886">MAKTIMYSQLQPWSSAGAPPCMEPVSGVGVPPRLASYYKTPRPHPWRPTLGYENVEVTPLPAQPITNALVEPCPNPVGMSTEPLRFPNLVTGFERNPNHSARAALYTRFTPYEWVQNSLSHYNEADTTRNFAERLRSDAVRVIRETDERTTAAQRDAGRRIGERITDATFWRNEIASELERMLAETNLLQDTRRALEKAIQDCEAPLHIAQECLYHREGRQGIDLVHDQPEQALLKEVENLRNCQERLKALHQKVQEQLRVNRASQHELETDVKSKESAIGIDSMCHQLNNFSRGINYYGGIEKYDPTTTIPESWSEHSNRINQRSQAERAKSAQLRTDSDNLINACANDIWNAWNNSNSSLSRRATETLEAKNRLQMHLHKVQQEIFDVEKSIELLRKAIMDKSNPMKVAHTRLEARTHRRDVELCRDNAQNRLVKEVHELNESVDQLHRKLQEAESQHQQLLKTRANLESDLHVKVNSLFIDREKCLGMRRSFPVSATIKY</sequence>
<evidence type="ECO:0000313" key="5">
    <source>
        <dbReference type="EMBL" id="RZF48215.1"/>
    </source>
</evidence>
<keyword evidence="3" id="KW-0969">Cilium</keyword>
<dbReference type="InterPro" id="IPR000435">
    <property type="entry name" value="Tektins"/>
</dbReference>
<evidence type="ECO:0000256" key="4">
    <source>
        <dbReference type="SAM" id="Coils"/>
    </source>
</evidence>
<dbReference type="STRING" id="195883.A0A482XPZ4"/>
<dbReference type="OrthoDB" id="9886517at2759"/>
<name>A0A482XPZ4_LAOST</name>
<dbReference type="GO" id="GO:0005634">
    <property type="term" value="C:nucleus"/>
    <property type="evidence" value="ECO:0007669"/>
    <property type="project" value="TreeGrafter"/>
</dbReference>
<keyword evidence="4" id="KW-0175">Coiled coil</keyword>
<dbReference type="GO" id="GO:0060294">
    <property type="term" value="P:cilium movement involved in cell motility"/>
    <property type="evidence" value="ECO:0007669"/>
    <property type="project" value="UniProtKB-UniRule"/>
</dbReference>
<dbReference type="GO" id="GO:0005930">
    <property type="term" value="C:axoneme"/>
    <property type="evidence" value="ECO:0007669"/>
    <property type="project" value="UniProtKB-SubCell"/>
</dbReference>
<dbReference type="PRINTS" id="PR00511">
    <property type="entry name" value="TEKTIN"/>
</dbReference>
<dbReference type="PANTHER" id="PTHR19960:SF11">
    <property type="entry name" value="TEKTIN"/>
    <property type="match status" value="1"/>
</dbReference>
<comment type="subcellular location">
    <subcellularLocation>
        <location evidence="3">Cytoplasm</location>
        <location evidence="3">Cytoskeleton</location>
        <location evidence="3">Cilium axoneme</location>
    </subcellularLocation>
</comment>
<dbReference type="GO" id="GO:0015630">
    <property type="term" value="C:microtubule cytoskeleton"/>
    <property type="evidence" value="ECO:0007669"/>
    <property type="project" value="UniProtKB-UniRule"/>
</dbReference>
<dbReference type="InParanoid" id="A0A482XPZ4"/>
<proteinExistence type="inferred from homology"/>
<dbReference type="PANTHER" id="PTHR19960">
    <property type="entry name" value="TEKTIN"/>
    <property type="match status" value="1"/>
</dbReference>
<keyword evidence="2" id="KW-0963">Cytoplasm</keyword>
<dbReference type="InterPro" id="IPR048256">
    <property type="entry name" value="Tektin-like"/>
</dbReference>
<dbReference type="Proteomes" id="UP000291343">
    <property type="component" value="Unassembled WGS sequence"/>
</dbReference>
<dbReference type="GO" id="GO:0060271">
    <property type="term" value="P:cilium assembly"/>
    <property type="evidence" value="ECO:0007669"/>
    <property type="project" value="UniProtKB-UniRule"/>
</dbReference>
<feature type="coiled-coil region" evidence="4">
    <location>
        <begin position="234"/>
        <end position="261"/>
    </location>
</feature>
<dbReference type="Pfam" id="PF03148">
    <property type="entry name" value="Tektin"/>
    <property type="match status" value="1"/>
</dbReference>
<dbReference type="SMR" id="A0A482XPZ4"/>
<feature type="coiled-coil region" evidence="4">
    <location>
        <begin position="432"/>
        <end position="473"/>
    </location>
</feature>
<protein>
    <recommendedName>
        <fullName evidence="3">Tektin</fullName>
    </recommendedName>
</protein>
<keyword evidence="3" id="KW-0282">Flagellum</keyword>
<evidence type="ECO:0000313" key="6">
    <source>
        <dbReference type="Proteomes" id="UP000291343"/>
    </source>
</evidence>
<evidence type="ECO:0000256" key="1">
    <source>
        <dbReference type="ARBA" id="ARBA00007209"/>
    </source>
</evidence>
<dbReference type="EMBL" id="QKKF02002619">
    <property type="protein sequence ID" value="RZF48215.1"/>
    <property type="molecule type" value="Genomic_DNA"/>
</dbReference>